<reference evidence="10" key="1">
    <citation type="submission" date="2016-10" db="EMBL/GenBank/DDBJ databases">
        <authorList>
            <person name="Varghese N."/>
            <person name="Submissions S."/>
        </authorList>
    </citation>
    <scope>NUCLEOTIDE SEQUENCE [LARGE SCALE GENOMIC DNA]</scope>
    <source>
        <strain evidence="10">Jip14</strain>
    </source>
</reference>
<evidence type="ECO:0000313" key="9">
    <source>
        <dbReference type="EMBL" id="SEL43319.1"/>
    </source>
</evidence>
<feature type="transmembrane region" description="Helical" evidence="7">
    <location>
        <begin position="55"/>
        <end position="79"/>
    </location>
</feature>
<sequence>MYNNSASPFAGLPPVVKNLLIINIICFVGTMIFEQANRFFGVYYPDSPFFKIWQVVTYMFMHGGFMHIFFNMFALFMFGPVLEQVLGSKRFLNYYLITGLGALVLQFAVQAAEVYQITGTVVARGWLRFDMLEGVVHGNHPELTQGSFEKLVSIYNTPMVGASGAIYGLLIAFGYLFPNTPLMLIFLPVPIKAKYFIPVMILIELYLGISRTGTSIAHFAHIGGALFGFLLIKLWGIRRPNYW</sequence>
<evidence type="ECO:0000256" key="7">
    <source>
        <dbReference type="SAM" id="Phobius"/>
    </source>
</evidence>
<dbReference type="Pfam" id="PF01694">
    <property type="entry name" value="Rhomboid"/>
    <property type="match status" value="1"/>
</dbReference>
<comment type="subcellular location">
    <subcellularLocation>
        <location evidence="1">Membrane</location>
        <topology evidence="1">Multi-pass membrane protein</topology>
    </subcellularLocation>
</comment>
<dbReference type="PANTHER" id="PTHR43731">
    <property type="entry name" value="RHOMBOID PROTEASE"/>
    <property type="match status" value="1"/>
</dbReference>
<feature type="transmembrane region" description="Helical" evidence="7">
    <location>
        <begin position="183"/>
        <end position="207"/>
    </location>
</feature>
<dbReference type="InterPro" id="IPR035952">
    <property type="entry name" value="Rhomboid-like_sf"/>
</dbReference>
<protein>
    <submittedName>
        <fullName evidence="9">Rhomboid-like protein</fullName>
    </submittedName>
</protein>
<feature type="domain" description="Peptidase S54 rhomboid" evidence="8">
    <location>
        <begin position="51"/>
        <end position="232"/>
    </location>
</feature>
<dbReference type="AlphaFoldDB" id="A0A1H7Q677"/>
<dbReference type="OrthoDB" id="9807874at2"/>
<keyword evidence="10" id="KW-1185">Reference proteome</keyword>
<feature type="transmembrane region" description="Helical" evidence="7">
    <location>
        <begin position="15"/>
        <end position="34"/>
    </location>
</feature>
<evidence type="ECO:0000256" key="2">
    <source>
        <dbReference type="ARBA" id="ARBA00009045"/>
    </source>
</evidence>
<evidence type="ECO:0000256" key="4">
    <source>
        <dbReference type="ARBA" id="ARBA00022801"/>
    </source>
</evidence>
<evidence type="ECO:0000313" key="10">
    <source>
        <dbReference type="Proteomes" id="UP000198916"/>
    </source>
</evidence>
<gene>
    <name evidence="9" type="ORF">SAMN05421740_105194</name>
</gene>
<evidence type="ECO:0000256" key="3">
    <source>
        <dbReference type="ARBA" id="ARBA00022692"/>
    </source>
</evidence>
<organism evidence="9 10">
    <name type="scientific">Parapedobacter koreensis</name>
    <dbReference type="NCBI Taxonomy" id="332977"/>
    <lineage>
        <taxon>Bacteria</taxon>
        <taxon>Pseudomonadati</taxon>
        <taxon>Bacteroidota</taxon>
        <taxon>Sphingobacteriia</taxon>
        <taxon>Sphingobacteriales</taxon>
        <taxon>Sphingobacteriaceae</taxon>
        <taxon>Parapedobacter</taxon>
    </lineage>
</organism>
<dbReference type="SUPFAM" id="SSF144091">
    <property type="entry name" value="Rhomboid-like"/>
    <property type="match status" value="1"/>
</dbReference>
<name>A0A1H7Q677_9SPHI</name>
<dbReference type="Proteomes" id="UP000198916">
    <property type="component" value="Unassembled WGS sequence"/>
</dbReference>
<dbReference type="PANTHER" id="PTHR43731:SF14">
    <property type="entry name" value="PRESENILIN-ASSOCIATED RHOMBOID-LIKE PROTEIN, MITOCHONDRIAL"/>
    <property type="match status" value="1"/>
</dbReference>
<evidence type="ECO:0000259" key="8">
    <source>
        <dbReference type="Pfam" id="PF01694"/>
    </source>
</evidence>
<dbReference type="STRING" id="332977.SAMN05421740_105194"/>
<proteinExistence type="inferred from homology"/>
<dbReference type="InterPro" id="IPR022764">
    <property type="entry name" value="Peptidase_S54_rhomboid_dom"/>
</dbReference>
<evidence type="ECO:0000256" key="5">
    <source>
        <dbReference type="ARBA" id="ARBA00022989"/>
    </source>
</evidence>
<feature type="transmembrane region" description="Helical" evidence="7">
    <location>
        <begin position="91"/>
        <end position="109"/>
    </location>
</feature>
<evidence type="ECO:0000256" key="1">
    <source>
        <dbReference type="ARBA" id="ARBA00004141"/>
    </source>
</evidence>
<keyword evidence="3 7" id="KW-0812">Transmembrane</keyword>
<keyword evidence="5 7" id="KW-1133">Transmembrane helix</keyword>
<dbReference type="Gene3D" id="1.20.1540.10">
    <property type="entry name" value="Rhomboid-like"/>
    <property type="match status" value="1"/>
</dbReference>
<dbReference type="EMBL" id="FNZR01000005">
    <property type="protein sequence ID" value="SEL43319.1"/>
    <property type="molecule type" value="Genomic_DNA"/>
</dbReference>
<dbReference type="RefSeq" id="WP_090606298.1">
    <property type="nucleotide sequence ID" value="NZ_FNZR01000005.1"/>
</dbReference>
<keyword evidence="6 7" id="KW-0472">Membrane</keyword>
<keyword evidence="4" id="KW-0378">Hydrolase</keyword>
<dbReference type="InterPro" id="IPR050925">
    <property type="entry name" value="Rhomboid_protease_S54"/>
</dbReference>
<comment type="similarity">
    <text evidence="2">Belongs to the peptidase S54 family.</text>
</comment>
<dbReference type="GO" id="GO:0016020">
    <property type="term" value="C:membrane"/>
    <property type="evidence" value="ECO:0007669"/>
    <property type="project" value="UniProtKB-SubCell"/>
</dbReference>
<dbReference type="GO" id="GO:0004252">
    <property type="term" value="F:serine-type endopeptidase activity"/>
    <property type="evidence" value="ECO:0007669"/>
    <property type="project" value="InterPro"/>
</dbReference>
<feature type="transmembrane region" description="Helical" evidence="7">
    <location>
        <begin position="159"/>
        <end position="177"/>
    </location>
</feature>
<accession>A0A1H7Q677</accession>
<evidence type="ECO:0000256" key="6">
    <source>
        <dbReference type="ARBA" id="ARBA00023136"/>
    </source>
</evidence>
<feature type="transmembrane region" description="Helical" evidence="7">
    <location>
        <begin position="219"/>
        <end position="237"/>
    </location>
</feature>